<accession>A0A261QWE2</accession>
<comment type="caution">
    <text evidence="6">The sequence shown here is derived from an EMBL/GenBank/DDBJ whole genome shotgun (WGS) entry which is preliminary data.</text>
</comment>
<evidence type="ECO:0000256" key="1">
    <source>
        <dbReference type="ARBA" id="ARBA00001946"/>
    </source>
</evidence>
<organism evidence="6 7">
    <name type="scientific">Bordetella genomosp. 7</name>
    <dbReference type="NCBI Taxonomy" id="1416805"/>
    <lineage>
        <taxon>Bacteria</taxon>
        <taxon>Pseudomonadati</taxon>
        <taxon>Pseudomonadota</taxon>
        <taxon>Betaproteobacteria</taxon>
        <taxon>Burkholderiales</taxon>
        <taxon>Alcaligenaceae</taxon>
        <taxon>Bordetella</taxon>
    </lineage>
</organism>
<dbReference type="GO" id="GO:0046872">
    <property type="term" value="F:metal ion binding"/>
    <property type="evidence" value="ECO:0007669"/>
    <property type="project" value="UniProtKB-KW"/>
</dbReference>
<gene>
    <name evidence="6" type="ORF">CAL19_16395</name>
</gene>
<dbReference type="PANTHER" id="PTHR42796:SF4">
    <property type="entry name" value="FUMARYLACETOACETATE HYDROLASE DOMAIN-CONTAINING PROTEIN 2A"/>
    <property type="match status" value="1"/>
</dbReference>
<dbReference type="InterPro" id="IPR051121">
    <property type="entry name" value="FAH"/>
</dbReference>
<dbReference type="SUPFAM" id="SSF56529">
    <property type="entry name" value="FAH"/>
    <property type="match status" value="1"/>
</dbReference>
<evidence type="ECO:0000256" key="2">
    <source>
        <dbReference type="ARBA" id="ARBA00010211"/>
    </source>
</evidence>
<feature type="domain" description="Fumarylacetoacetase-like C-terminal" evidence="5">
    <location>
        <begin position="79"/>
        <end position="283"/>
    </location>
</feature>
<dbReference type="GO" id="GO:0019752">
    <property type="term" value="P:carboxylic acid metabolic process"/>
    <property type="evidence" value="ECO:0007669"/>
    <property type="project" value="UniProtKB-ARBA"/>
</dbReference>
<evidence type="ECO:0000256" key="4">
    <source>
        <dbReference type="ARBA" id="ARBA00022801"/>
    </source>
</evidence>
<dbReference type="OrthoDB" id="9805307at2"/>
<protein>
    <submittedName>
        <fullName evidence="6">5-carboxymethyl-2-hydroxymuconate isomerase</fullName>
    </submittedName>
</protein>
<dbReference type="PANTHER" id="PTHR42796">
    <property type="entry name" value="FUMARYLACETOACETATE HYDROLASE DOMAIN-CONTAINING PROTEIN 2A-RELATED"/>
    <property type="match status" value="1"/>
</dbReference>
<dbReference type="FunFam" id="3.90.850.10:FF:000002">
    <property type="entry name" value="2-hydroxyhepta-2,4-diene-1,7-dioate isomerase"/>
    <property type="match status" value="1"/>
</dbReference>
<reference evidence="7" key="1">
    <citation type="submission" date="2017-05" db="EMBL/GenBank/DDBJ databases">
        <title>Complete and WGS of Bordetella genogroups.</title>
        <authorList>
            <person name="Spilker T."/>
            <person name="Lipuma J."/>
        </authorList>
    </citation>
    <scope>NUCLEOTIDE SEQUENCE [LARGE SCALE GENOMIC DNA]</scope>
    <source>
        <strain evidence="7">AU18089</strain>
    </source>
</reference>
<dbReference type="InterPro" id="IPR011234">
    <property type="entry name" value="Fumarylacetoacetase-like_C"/>
</dbReference>
<dbReference type="Proteomes" id="UP000216947">
    <property type="component" value="Unassembled WGS sequence"/>
</dbReference>
<dbReference type="InterPro" id="IPR036663">
    <property type="entry name" value="Fumarylacetoacetase_C_sf"/>
</dbReference>
<dbReference type="RefSeq" id="WP_026641430.1">
    <property type="nucleotide sequence ID" value="NZ_NEVI01000020.1"/>
</dbReference>
<dbReference type="Gene3D" id="3.90.850.10">
    <property type="entry name" value="Fumarylacetoacetase-like, C-terminal domain"/>
    <property type="match status" value="1"/>
</dbReference>
<keyword evidence="4" id="KW-0378">Hydrolase</keyword>
<dbReference type="AlphaFoldDB" id="A0A261QWE2"/>
<evidence type="ECO:0000256" key="3">
    <source>
        <dbReference type="ARBA" id="ARBA00022723"/>
    </source>
</evidence>
<name>A0A261QWE2_9BORD</name>
<keyword evidence="3" id="KW-0479">Metal-binding</keyword>
<comment type="similarity">
    <text evidence="2">Belongs to the FAH family.</text>
</comment>
<dbReference type="GO" id="GO:0016787">
    <property type="term" value="F:hydrolase activity"/>
    <property type="evidence" value="ECO:0007669"/>
    <property type="project" value="UniProtKB-KW"/>
</dbReference>
<keyword evidence="7" id="KW-1185">Reference proteome</keyword>
<dbReference type="GO" id="GO:0016853">
    <property type="term" value="F:isomerase activity"/>
    <property type="evidence" value="ECO:0007669"/>
    <property type="project" value="UniProtKB-KW"/>
</dbReference>
<dbReference type="EMBL" id="NEVK01000008">
    <property type="protein sequence ID" value="OZI16857.1"/>
    <property type="molecule type" value="Genomic_DNA"/>
</dbReference>
<dbReference type="Pfam" id="PF01557">
    <property type="entry name" value="FAA_hydrolase"/>
    <property type="match status" value="1"/>
</dbReference>
<evidence type="ECO:0000259" key="5">
    <source>
        <dbReference type="Pfam" id="PF01557"/>
    </source>
</evidence>
<evidence type="ECO:0000313" key="7">
    <source>
        <dbReference type="Proteomes" id="UP000216947"/>
    </source>
</evidence>
<proteinExistence type="inferred from homology"/>
<sequence>MKFVSYQATQGSDAAADYGVLADGRIVRLTTAQAPSLRHALALEGIDGLGRRARAALDAQDGVAESEVRLLPPIPDPEKILCVGLNYFLHAEEAGMAVPGKPSIFVRFGSSLAGHEQPVLRPKVSEQFDYEAELAVVIGRRAYEVTEEQAMDCVAGYTCMAENSVRDWQRHSNQATPGKNFVRSGALGPYLVTPDEAGPVEQMRIIGRLNGETMQDDLGKNMIFTVAQVIAYLSTFTELMPGDVIATGTPAGVGFTRKPPRYLRPGDVFEVDISGVGVLRNSVAQAT</sequence>
<keyword evidence="6" id="KW-0413">Isomerase</keyword>
<evidence type="ECO:0000313" key="6">
    <source>
        <dbReference type="EMBL" id="OZI16857.1"/>
    </source>
</evidence>
<comment type="cofactor">
    <cofactor evidence="1">
        <name>Mg(2+)</name>
        <dbReference type="ChEBI" id="CHEBI:18420"/>
    </cofactor>
</comment>